<dbReference type="CDD" id="cd09294">
    <property type="entry name" value="SmpB"/>
    <property type="match status" value="1"/>
</dbReference>
<dbReference type="Gene3D" id="2.40.280.10">
    <property type="match status" value="1"/>
</dbReference>
<sequence>MAARGDGVRLVAENRKARHDYFVDETFEAGLVLTGTEIKSIRAGRVNLRDSHARVERGEVWLYGVHIAPYEHGNRFNHEPDRPRKLLLHRREIDYLAGRVRERGYTLVPLKLYLKGGWAKVELALARGKKSYDKRATIAQREAQRRIAQALRARR</sequence>
<dbReference type="PANTHER" id="PTHR30308:SF2">
    <property type="entry name" value="SSRA-BINDING PROTEIN"/>
    <property type="match status" value="1"/>
</dbReference>
<dbReference type="GO" id="GO:0003723">
    <property type="term" value="F:RNA binding"/>
    <property type="evidence" value="ECO:0007669"/>
    <property type="project" value="UniProtKB-UniRule"/>
</dbReference>
<dbReference type="OrthoDB" id="9805462at2"/>
<dbReference type="PANTHER" id="PTHR30308">
    <property type="entry name" value="TMRNA-BINDING COMPONENT OF TRANS-TRANSLATION TAGGING COMPLEX"/>
    <property type="match status" value="1"/>
</dbReference>
<dbReference type="STRING" id="867903.ThesuDRAFT_00620"/>
<dbReference type="AlphaFoldDB" id="K6PPQ5"/>
<reference evidence="4" key="1">
    <citation type="submission" date="2010-10" db="EMBL/GenBank/DDBJ databases">
        <authorList>
            <consortium name="US DOE Joint Genome Institute (JGI-PGF)"/>
            <person name="Lucas S."/>
            <person name="Copeland A."/>
            <person name="Lapidus A."/>
            <person name="Bruce D."/>
            <person name="Goodwin L."/>
            <person name="Pitluck S."/>
            <person name="Kyrpides N."/>
            <person name="Mavromatis K."/>
            <person name="Detter J.C."/>
            <person name="Han C."/>
            <person name="Land M."/>
            <person name="Hauser L."/>
            <person name="Markowitz V."/>
            <person name="Cheng J.-F."/>
            <person name="Hugenholtz P."/>
            <person name="Woyke T."/>
            <person name="Wu D."/>
            <person name="Pukall R."/>
            <person name="Wahrenburg C."/>
            <person name="Brambilla E."/>
            <person name="Klenk H.-P."/>
            <person name="Eisen J.A."/>
        </authorList>
    </citation>
    <scope>NUCLEOTIDE SEQUENCE [LARGE SCALE GENOMIC DNA]</scope>
    <source>
        <strain evidence="4">DSM 13965</strain>
    </source>
</reference>
<reference evidence="4" key="2">
    <citation type="submission" date="2012-10" db="EMBL/GenBank/DDBJ databases">
        <title>Improved high-quality draft of Thermaerobacter subterraneus C21, DSM 13965.</title>
        <authorList>
            <consortium name="DOE Joint Genome Institute"/>
            <person name="Eisen J."/>
            <person name="Huntemann M."/>
            <person name="Wei C.-L."/>
            <person name="Han J."/>
            <person name="Detter J.C."/>
            <person name="Han C."/>
            <person name="Tapia R."/>
            <person name="Chen A."/>
            <person name="Kyrpides N."/>
            <person name="Mavromatis K."/>
            <person name="Markowitz V."/>
            <person name="Szeto E."/>
            <person name="Ivanova N."/>
            <person name="Mikhailova N."/>
            <person name="Ovchinnikova G."/>
            <person name="Pagani I."/>
            <person name="Pati A."/>
            <person name="Goodwin L."/>
            <person name="Nordberg H.P."/>
            <person name="Cantor M.N."/>
            <person name="Hua S.X."/>
            <person name="Woyke T."/>
            <person name="Eisen J."/>
            <person name="Klenk H.-P."/>
        </authorList>
    </citation>
    <scope>NUCLEOTIDE SEQUENCE [LARGE SCALE GENOMIC DNA]</scope>
    <source>
        <strain evidence="4">DSM 13965</strain>
    </source>
</reference>
<comment type="function">
    <text evidence="3">Required for rescue of stalled ribosomes mediated by trans-translation. Binds to transfer-messenger RNA (tmRNA), required for stable association of tmRNA with ribosomes. tmRNA and SmpB together mimic tRNA shape, replacing the anticodon stem-loop with SmpB. tmRNA is encoded by the ssrA gene; the 2 termini fold to resemble tRNA(Ala) and it encodes a 'tag peptide', a short internal open reading frame. During trans-translation Ala-aminoacylated tmRNA acts like a tRNA, entering the A-site of stalled ribosomes, displacing the stalled mRNA. The ribosome then switches to translate the ORF on the tmRNA; the nascent peptide is terminated with the 'tag peptide' encoded by the tmRNA and targeted for degradation. The ribosome is freed to recommence translation, which seems to be the essential function of trans-translation.</text>
</comment>
<dbReference type="HOGENOM" id="CLU_108953_0_0_9"/>
<name>K6PPQ5_9FIRM</name>
<dbReference type="HAMAP" id="MF_00023">
    <property type="entry name" value="SmpB"/>
    <property type="match status" value="1"/>
</dbReference>
<evidence type="ECO:0000256" key="1">
    <source>
        <dbReference type="ARBA" id="ARBA00022490"/>
    </source>
</evidence>
<accession>K6PPQ5</accession>
<evidence type="ECO:0000256" key="2">
    <source>
        <dbReference type="ARBA" id="ARBA00022884"/>
    </source>
</evidence>
<dbReference type="Pfam" id="PF01668">
    <property type="entry name" value="SmpB"/>
    <property type="match status" value="1"/>
</dbReference>
<dbReference type="InterPro" id="IPR020081">
    <property type="entry name" value="SsrA-bd_prot_CS"/>
</dbReference>
<dbReference type="GO" id="GO:0070930">
    <property type="term" value="P:trans-translation-dependent protein tagging"/>
    <property type="evidence" value="ECO:0007669"/>
    <property type="project" value="TreeGrafter"/>
</dbReference>
<dbReference type="eggNOG" id="COG0691">
    <property type="taxonomic scope" value="Bacteria"/>
</dbReference>
<evidence type="ECO:0000313" key="4">
    <source>
        <dbReference type="EMBL" id="EKP94907.1"/>
    </source>
</evidence>
<dbReference type="InterPro" id="IPR000037">
    <property type="entry name" value="SsrA-bd_prot"/>
</dbReference>
<dbReference type="NCBIfam" id="NF003843">
    <property type="entry name" value="PRK05422.1"/>
    <property type="match status" value="1"/>
</dbReference>
<gene>
    <name evidence="3" type="primary">smpB</name>
    <name evidence="4" type="ORF">ThesuDRAFT_00620</name>
</gene>
<proteinExistence type="inferred from homology"/>
<dbReference type="InterPro" id="IPR023620">
    <property type="entry name" value="SmpB"/>
</dbReference>
<evidence type="ECO:0000313" key="5">
    <source>
        <dbReference type="Proteomes" id="UP000005710"/>
    </source>
</evidence>
<keyword evidence="1 3" id="KW-0963">Cytoplasm</keyword>
<comment type="caution">
    <text evidence="4">The sequence shown here is derived from an EMBL/GenBank/DDBJ whole genome shotgun (WGS) entry which is preliminary data.</text>
</comment>
<dbReference type="RefSeq" id="WP_006902900.1">
    <property type="nucleotide sequence ID" value="NZ_JH976535.1"/>
</dbReference>
<comment type="similarity">
    <text evidence="3">Belongs to the SmpB family.</text>
</comment>
<protein>
    <recommendedName>
        <fullName evidence="3">SsrA-binding protein</fullName>
    </recommendedName>
    <alternativeName>
        <fullName evidence="3">Small protein B</fullName>
    </alternativeName>
</protein>
<comment type="subcellular location">
    <subcellularLocation>
        <location evidence="3">Cytoplasm</location>
    </subcellularLocation>
    <text evidence="3">The tmRNA-SmpB complex associates with stalled 70S ribosomes.</text>
</comment>
<evidence type="ECO:0000256" key="3">
    <source>
        <dbReference type="HAMAP-Rule" id="MF_00023"/>
    </source>
</evidence>
<dbReference type="NCBIfam" id="TIGR00086">
    <property type="entry name" value="smpB"/>
    <property type="match status" value="1"/>
</dbReference>
<dbReference type="EMBL" id="AENY02000002">
    <property type="protein sequence ID" value="EKP94907.1"/>
    <property type="molecule type" value="Genomic_DNA"/>
</dbReference>
<dbReference type="GO" id="GO:0070929">
    <property type="term" value="P:trans-translation"/>
    <property type="evidence" value="ECO:0007669"/>
    <property type="project" value="UniProtKB-UniRule"/>
</dbReference>
<organism evidence="4 5">
    <name type="scientific">Thermaerobacter subterraneus DSM 13965</name>
    <dbReference type="NCBI Taxonomy" id="867903"/>
    <lineage>
        <taxon>Bacteria</taxon>
        <taxon>Bacillati</taxon>
        <taxon>Bacillota</taxon>
        <taxon>Clostridia</taxon>
        <taxon>Eubacteriales</taxon>
        <taxon>Clostridiales Family XVII. Incertae Sedis</taxon>
        <taxon>Thermaerobacter</taxon>
    </lineage>
</organism>
<dbReference type="Proteomes" id="UP000005710">
    <property type="component" value="Unassembled WGS sequence"/>
</dbReference>
<dbReference type="GO" id="GO:0005829">
    <property type="term" value="C:cytosol"/>
    <property type="evidence" value="ECO:0007669"/>
    <property type="project" value="TreeGrafter"/>
</dbReference>
<keyword evidence="5" id="KW-1185">Reference proteome</keyword>
<dbReference type="SUPFAM" id="SSF74982">
    <property type="entry name" value="Small protein B (SmpB)"/>
    <property type="match status" value="1"/>
</dbReference>
<dbReference type="PROSITE" id="PS01317">
    <property type="entry name" value="SSRP"/>
    <property type="match status" value="1"/>
</dbReference>
<keyword evidence="2 3" id="KW-0694">RNA-binding</keyword>